<accession>A0A853C578</accession>
<organism evidence="2 3">
    <name type="scientific">Nocardioides thalensis</name>
    <dbReference type="NCBI Taxonomy" id="1914755"/>
    <lineage>
        <taxon>Bacteria</taxon>
        <taxon>Bacillati</taxon>
        <taxon>Actinomycetota</taxon>
        <taxon>Actinomycetes</taxon>
        <taxon>Propionibacteriales</taxon>
        <taxon>Nocardioidaceae</taxon>
        <taxon>Nocardioides</taxon>
    </lineage>
</organism>
<reference evidence="2 3" key="1">
    <citation type="submission" date="2020-07" db="EMBL/GenBank/DDBJ databases">
        <title>Sequencing the genomes of 1000 actinobacteria strains.</title>
        <authorList>
            <person name="Klenk H.-P."/>
        </authorList>
    </citation>
    <scope>NUCLEOTIDE SEQUENCE [LARGE SCALE GENOMIC DNA]</scope>
    <source>
        <strain evidence="2 3">DSM 103833</strain>
    </source>
</reference>
<dbReference type="Proteomes" id="UP000530424">
    <property type="component" value="Unassembled WGS sequence"/>
</dbReference>
<gene>
    <name evidence="2" type="ORF">HNR19_003115</name>
</gene>
<keyword evidence="3" id="KW-1185">Reference proteome</keyword>
<evidence type="ECO:0000256" key="1">
    <source>
        <dbReference type="SAM" id="SignalP"/>
    </source>
</evidence>
<evidence type="ECO:0000313" key="2">
    <source>
        <dbReference type="EMBL" id="NYJ02417.1"/>
    </source>
</evidence>
<feature type="chain" id="PRO_5032610968" evidence="1">
    <location>
        <begin position="33"/>
        <end position="175"/>
    </location>
</feature>
<dbReference type="AlphaFoldDB" id="A0A853C578"/>
<dbReference type="EMBL" id="JACCFP010000001">
    <property type="protein sequence ID" value="NYJ02417.1"/>
    <property type="molecule type" value="Genomic_DNA"/>
</dbReference>
<evidence type="ECO:0000313" key="3">
    <source>
        <dbReference type="Proteomes" id="UP000530424"/>
    </source>
</evidence>
<feature type="signal peptide" evidence="1">
    <location>
        <begin position="1"/>
        <end position="32"/>
    </location>
</feature>
<proteinExistence type="predicted"/>
<dbReference type="RefSeq" id="WP_179668789.1">
    <property type="nucleotide sequence ID" value="NZ_JACCFP010000001.1"/>
</dbReference>
<keyword evidence="1" id="KW-0732">Signal</keyword>
<sequence>MFSNARPLVRLLLGALALGLAAVLLVPASAQADTGSLKDKKGDAAKSIDITAVRFNNGTKTISGKFSVNDLGKSGIFTAVWLPPDLDGNYYGVALMKKSGKFKAVLSKITSTGGKVVKCKGVKGNWSTKASAVTFSVPQKCLGTVPKSWIFGGGSTSVTGKQADNVDGTVEISRG</sequence>
<protein>
    <submittedName>
        <fullName evidence="2">Uncharacterized protein</fullName>
    </submittedName>
</protein>
<name>A0A853C578_9ACTN</name>
<comment type="caution">
    <text evidence="2">The sequence shown here is derived from an EMBL/GenBank/DDBJ whole genome shotgun (WGS) entry which is preliminary data.</text>
</comment>